<dbReference type="InterPro" id="IPR032675">
    <property type="entry name" value="LRR_dom_sf"/>
</dbReference>
<comment type="caution">
    <text evidence="2">The sequence shown here is derived from an EMBL/GenBank/DDBJ whole genome shotgun (WGS) entry which is preliminary data.</text>
</comment>
<evidence type="ECO:0000313" key="2">
    <source>
        <dbReference type="EMBL" id="KAI1726174.1"/>
    </source>
</evidence>
<dbReference type="Gene3D" id="3.80.10.10">
    <property type="entry name" value="Ribonuclease Inhibitor"/>
    <property type="match status" value="1"/>
</dbReference>
<accession>A0AAD4NC14</accession>
<dbReference type="SUPFAM" id="SSF52047">
    <property type="entry name" value="RNI-like"/>
    <property type="match status" value="1"/>
</dbReference>
<reference evidence="2" key="1">
    <citation type="submission" date="2022-01" db="EMBL/GenBank/DDBJ databases">
        <title>Genome Sequence Resource for Two Populations of Ditylenchus destructor, the Migratory Endoparasitic Phytonematode.</title>
        <authorList>
            <person name="Zhang H."/>
            <person name="Lin R."/>
            <person name="Xie B."/>
        </authorList>
    </citation>
    <scope>NUCLEOTIDE SEQUENCE</scope>
    <source>
        <strain evidence="2">BazhouSP</strain>
    </source>
</reference>
<dbReference type="Gene3D" id="1.20.1280.50">
    <property type="match status" value="1"/>
</dbReference>
<sequence length="471" mass="54856">MSDSSPLAKLSDDELVYIMERLPAEDRMRVEFVNKRWAYLARHRSWTKFTSLTSLNFRWMTAAMRDGTREIDEESQIVFKQKLIDLFIRCAPYLKTIELDEFFWKSEVMCDLLPILPNLVHLKLAILNLSRERLHGYRESFSNLITLIAKRMVIDSIDDVSNALRLCDRLELLSISTEHESQTYPIERLPPNLKCLYLYEGFDPVNVLDVVAKQGIQLSVLSLSFDEMTDEILKALMSIDRSRLNFLMVYFEDESRPHIEHLFEWLPRHLQALSLEMIRPPGRRMLRKMLSALLKKHLPTLEHIKIGDMSQLMLEDKESQELFMRYATVASNLRSIYLSTTMNAATIPLINDVLSRLSSHGKLEYIETDANLPMDVVASILKSCKKLRTIAWCCNHVDFTYLHQIVDDVRQREPLPATPDDERILNVRLGLNDNLDVAPEHPWIKYHSNIPESPIVHKIRYSALSSRPYVI</sequence>
<organism evidence="2 3">
    <name type="scientific">Ditylenchus destructor</name>
    <dbReference type="NCBI Taxonomy" id="166010"/>
    <lineage>
        <taxon>Eukaryota</taxon>
        <taxon>Metazoa</taxon>
        <taxon>Ecdysozoa</taxon>
        <taxon>Nematoda</taxon>
        <taxon>Chromadorea</taxon>
        <taxon>Rhabditida</taxon>
        <taxon>Tylenchina</taxon>
        <taxon>Tylenchomorpha</taxon>
        <taxon>Sphaerularioidea</taxon>
        <taxon>Anguinidae</taxon>
        <taxon>Anguininae</taxon>
        <taxon>Ditylenchus</taxon>
    </lineage>
</organism>
<protein>
    <submittedName>
        <fullName evidence="2">Uncharacterized F-box/LRR-repeat protein C02F5.7-like</fullName>
    </submittedName>
</protein>
<dbReference type="Pfam" id="PF00646">
    <property type="entry name" value="F-box"/>
    <property type="match status" value="1"/>
</dbReference>
<dbReference type="Proteomes" id="UP001201812">
    <property type="component" value="Unassembled WGS sequence"/>
</dbReference>
<dbReference type="PROSITE" id="PS50181">
    <property type="entry name" value="FBOX"/>
    <property type="match status" value="1"/>
</dbReference>
<evidence type="ECO:0000259" key="1">
    <source>
        <dbReference type="PROSITE" id="PS50181"/>
    </source>
</evidence>
<dbReference type="SUPFAM" id="SSF81383">
    <property type="entry name" value="F-box domain"/>
    <property type="match status" value="1"/>
</dbReference>
<feature type="domain" description="F-box" evidence="1">
    <location>
        <begin position="4"/>
        <end position="49"/>
    </location>
</feature>
<dbReference type="InterPro" id="IPR001810">
    <property type="entry name" value="F-box_dom"/>
</dbReference>
<name>A0AAD4NC14_9BILA</name>
<keyword evidence="3" id="KW-1185">Reference proteome</keyword>
<proteinExistence type="predicted"/>
<dbReference type="InterPro" id="IPR036047">
    <property type="entry name" value="F-box-like_dom_sf"/>
</dbReference>
<dbReference type="EMBL" id="JAKKPZ010000002">
    <property type="protein sequence ID" value="KAI1726174.1"/>
    <property type="molecule type" value="Genomic_DNA"/>
</dbReference>
<evidence type="ECO:0000313" key="3">
    <source>
        <dbReference type="Proteomes" id="UP001201812"/>
    </source>
</evidence>
<dbReference type="AlphaFoldDB" id="A0AAD4NC14"/>
<gene>
    <name evidence="2" type="ORF">DdX_02874</name>
</gene>